<evidence type="ECO:0000313" key="2">
    <source>
        <dbReference type="EMBL" id="KLU24474.1"/>
    </source>
</evidence>
<dbReference type="Gene3D" id="1.10.3300.10">
    <property type="entry name" value="Jann2411-like domain"/>
    <property type="match status" value="1"/>
</dbReference>
<dbReference type="Pfam" id="PF11706">
    <property type="entry name" value="zf-CGNR"/>
    <property type="match status" value="1"/>
</dbReference>
<dbReference type="InterPro" id="IPR010852">
    <property type="entry name" value="ABATE"/>
</dbReference>
<comment type="caution">
    <text evidence="2">The sequence shown here is derived from an EMBL/GenBank/DDBJ whole genome shotgun (WGS) entry which is preliminary data.</text>
</comment>
<dbReference type="RefSeq" id="WP_047848435.1">
    <property type="nucleotide sequence ID" value="NZ_AEJF01000124.1"/>
</dbReference>
<dbReference type="Proteomes" id="UP000035963">
    <property type="component" value="Unassembled WGS sequence"/>
</dbReference>
<evidence type="ECO:0000259" key="1">
    <source>
        <dbReference type="Pfam" id="PF11706"/>
    </source>
</evidence>
<dbReference type="PANTHER" id="PTHR35525">
    <property type="entry name" value="BLL6575 PROTEIN"/>
    <property type="match status" value="1"/>
</dbReference>
<keyword evidence="3" id="KW-1185">Reference proteome</keyword>
<dbReference type="AlphaFoldDB" id="A0A0J1CV31"/>
<dbReference type="PATRIC" id="fig|908627.4.peg.4491"/>
<dbReference type="EMBL" id="AEJF01000124">
    <property type="protein sequence ID" value="KLU24474.1"/>
    <property type="molecule type" value="Genomic_DNA"/>
</dbReference>
<dbReference type="SUPFAM" id="SSF160904">
    <property type="entry name" value="Jann2411-like"/>
    <property type="match status" value="1"/>
</dbReference>
<dbReference type="PANTHER" id="PTHR35525:SF3">
    <property type="entry name" value="BLL6575 PROTEIN"/>
    <property type="match status" value="1"/>
</dbReference>
<feature type="domain" description="Zinc finger CGNR" evidence="1">
    <location>
        <begin position="139"/>
        <end position="180"/>
    </location>
</feature>
<gene>
    <name evidence="2" type="ORF">EOS_20045</name>
</gene>
<sequence>MSRANFEFISGSLCLDFVDTLGNRRAEPVEHLVTSGDLDRWLDAARLVCPFRKRATAANLADARELRDAIYRLALTAIDGTAAAIGDVKTINRWSVQMPLRPVIKGVHFELEASYPVKAAFSTIAADAIELILGERRSRIRTCPECRMVFVDTSRPGKRRWCSSASGCGNRAKVREHRARANSSL</sequence>
<organism evidence="2 3">
    <name type="scientific">Caballeronia mineralivorans PML1(12)</name>
    <dbReference type="NCBI Taxonomy" id="908627"/>
    <lineage>
        <taxon>Bacteria</taxon>
        <taxon>Pseudomonadati</taxon>
        <taxon>Pseudomonadota</taxon>
        <taxon>Betaproteobacteria</taxon>
        <taxon>Burkholderiales</taxon>
        <taxon>Burkholderiaceae</taxon>
        <taxon>Caballeronia</taxon>
    </lineage>
</organism>
<reference evidence="2 3" key="1">
    <citation type="journal article" date="2015" name="Genome Announc.">
        <title>Draft Genome Sequence of Burkholderia sp. Strain PML1(12), an Ectomycorrhizosphere-Inhabiting Bacterium with Effective Mineral-Weathering Ability.</title>
        <authorList>
            <person name="Uroz S."/>
            <person name="Oger P."/>
        </authorList>
    </citation>
    <scope>NUCLEOTIDE SEQUENCE [LARGE SCALE GENOMIC DNA]</scope>
    <source>
        <strain evidence="3">PML1(12)</strain>
    </source>
</reference>
<protein>
    <recommendedName>
        <fullName evidence="1">Zinc finger CGNR domain-containing protein</fullName>
    </recommendedName>
</protein>
<accession>A0A0J1CV31</accession>
<dbReference type="Pfam" id="PF07336">
    <property type="entry name" value="ABATE"/>
    <property type="match status" value="1"/>
</dbReference>
<proteinExistence type="predicted"/>
<dbReference type="InterPro" id="IPR023286">
    <property type="entry name" value="ABATE_dom_sf"/>
</dbReference>
<evidence type="ECO:0000313" key="3">
    <source>
        <dbReference type="Proteomes" id="UP000035963"/>
    </source>
</evidence>
<dbReference type="InterPro" id="IPR021005">
    <property type="entry name" value="Znf_CGNR"/>
</dbReference>
<name>A0A0J1CV31_9BURK</name>